<name>A0A0L0QQA1_VIRPA</name>
<dbReference type="GeneID" id="66870441"/>
<accession>A0A0L0QQA1</accession>
<proteinExistence type="predicted"/>
<evidence type="ECO:0000259" key="1">
    <source>
        <dbReference type="Pfam" id="PF14493"/>
    </source>
</evidence>
<dbReference type="InterPro" id="IPR029491">
    <property type="entry name" value="Helicase_HTH"/>
</dbReference>
<dbReference type="Proteomes" id="UP000036780">
    <property type="component" value="Unassembled WGS sequence"/>
</dbReference>
<gene>
    <name evidence="2" type="ORF">AFK71_18665</name>
</gene>
<evidence type="ECO:0000313" key="3">
    <source>
        <dbReference type="Proteomes" id="UP000036780"/>
    </source>
</evidence>
<dbReference type="OrthoDB" id="2354672at2"/>
<dbReference type="InterPro" id="IPR008308">
    <property type="entry name" value="YpbB-like"/>
</dbReference>
<comment type="caution">
    <text evidence="2">The sequence shown here is derived from an EMBL/GenBank/DDBJ whole genome shotgun (WGS) entry which is preliminary data.</text>
</comment>
<dbReference type="RefSeq" id="WP_050352973.1">
    <property type="nucleotide sequence ID" value="NZ_CP073011.1"/>
</dbReference>
<feature type="domain" description="Helicase Helix-turn-helix" evidence="1">
    <location>
        <begin position="255"/>
        <end position="343"/>
    </location>
</feature>
<reference evidence="3" key="1">
    <citation type="submission" date="2015-07" db="EMBL/GenBank/DDBJ databases">
        <title>Fjat-10053 dsm26.</title>
        <authorList>
            <person name="Liu B."/>
            <person name="Wang J."/>
            <person name="Zhu Y."/>
            <person name="Liu G."/>
            <person name="Chen Q."/>
            <person name="Chen Z."/>
            <person name="Lan J."/>
            <person name="Che J."/>
            <person name="Ge C."/>
            <person name="Shi H."/>
            <person name="Pan Z."/>
            <person name="Liu X."/>
        </authorList>
    </citation>
    <scope>NUCLEOTIDE SEQUENCE [LARGE SCALE GENOMIC DNA]</scope>
    <source>
        <strain evidence="3">DSM 26</strain>
    </source>
</reference>
<sequence length="354" mass="41104">MILEGVILSCIHGLQGERSISATYHVISGRKSIQTVQDIHMYDLKQFYSIYPKLSKSYFHKVSNALKKDQLIQAANSNEESYLITPDGMKWLDDYKTEFPLSYFFGLQYGYSSIVFWERLKLLIQTVTNVHMNQFQFIPVVENQAIEKWVKKAYQRIKMDTSAFLIQLHTELQRLLQTFPALMAEIFVDRLTSYDNYGKSIHQLANSYFLTMIDVELTITACLHRMIDIINQNKHAYPVLNGIIPEAETPHVTASALTTYHLLRDGLTVEAIADYRKLRMNTIYDHLVEIALYDSQFPIDAYVPRSDQKIIIRAFNEVNTYKLKLIKEKVPEHISYFHIRLVLTMLTNTQKVGG</sequence>
<organism evidence="2 3">
    <name type="scientific">Virgibacillus pantothenticus</name>
    <dbReference type="NCBI Taxonomy" id="1473"/>
    <lineage>
        <taxon>Bacteria</taxon>
        <taxon>Bacillati</taxon>
        <taxon>Bacillota</taxon>
        <taxon>Bacilli</taxon>
        <taxon>Bacillales</taxon>
        <taxon>Bacillaceae</taxon>
        <taxon>Virgibacillus</taxon>
    </lineage>
</organism>
<keyword evidence="3" id="KW-1185">Reference proteome</keyword>
<dbReference type="Pfam" id="PF14493">
    <property type="entry name" value="HTH_40"/>
    <property type="match status" value="1"/>
</dbReference>
<evidence type="ECO:0000313" key="2">
    <source>
        <dbReference type="EMBL" id="KNE20398.1"/>
    </source>
</evidence>
<dbReference type="PATRIC" id="fig|1473.5.peg.2470"/>
<dbReference type="EMBL" id="LGTO01000007">
    <property type="protein sequence ID" value="KNE20398.1"/>
    <property type="molecule type" value="Genomic_DNA"/>
</dbReference>
<dbReference type="AlphaFoldDB" id="A0A0L0QQA1"/>
<dbReference type="PIRSF" id="PIRSF021350">
    <property type="entry name" value="UCP021350"/>
    <property type="match status" value="1"/>
</dbReference>
<dbReference type="Gene3D" id="1.10.10.1390">
    <property type="entry name" value="ATP-dependent DNA helicase RecQ"/>
    <property type="match status" value="1"/>
</dbReference>
<protein>
    <recommendedName>
        <fullName evidence="1">Helicase Helix-turn-helix domain-containing protein</fullName>
    </recommendedName>
</protein>